<dbReference type="Proteomes" id="UP001262410">
    <property type="component" value="Unassembled WGS sequence"/>
</dbReference>
<feature type="transmembrane region" description="Helical" evidence="1">
    <location>
        <begin position="6"/>
        <end position="31"/>
    </location>
</feature>
<proteinExistence type="predicted"/>
<feature type="transmembrane region" description="Helical" evidence="1">
    <location>
        <begin position="150"/>
        <end position="172"/>
    </location>
</feature>
<feature type="transmembrane region" description="Helical" evidence="1">
    <location>
        <begin position="108"/>
        <end position="130"/>
    </location>
</feature>
<evidence type="ECO:0000256" key="1">
    <source>
        <dbReference type="SAM" id="Phobius"/>
    </source>
</evidence>
<feature type="transmembrane region" description="Helical" evidence="1">
    <location>
        <begin position="70"/>
        <end position="87"/>
    </location>
</feature>
<accession>A0ABU1JRU2</accession>
<gene>
    <name evidence="2" type="ORF">E9232_002805</name>
</gene>
<name>A0ABU1JRU2_9PROT</name>
<reference evidence="2 3" key="1">
    <citation type="submission" date="2023-07" db="EMBL/GenBank/DDBJ databases">
        <title>Sorghum-associated microbial communities from plants grown in Nebraska, USA.</title>
        <authorList>
            <person name="Schachtman D."/>
        </authorList>
    </citation>
    <scope>NUCLEOTIDE SEQUENCE [LARGE SCALE GENOMIC DNA]</scope>
    <source>
        <strain evidence="2 3">584</strain>
    </source>
</reference>
<keyword evidence="1" id="KW-0812">Transmembrane</keyword>
<comment type="caution">
    <text evidence="2">The sequence shown here is derived from an EMBL/GenBank/DDBJ whole genome shotgun (WGS) entry which is preliminary data.</text>
</comment>
<evidence type="ECO:0000313" key="2">
    <source>
        <dbReference type="EMBL" id="MDR6290284.1"/>
    </source>
</evidence>
<feature type="transmembrane region" description="Helical" evidence="1">
    <location>
        <begin position="43"/>
        <end position="64"/>
    </location>
</feature>
<dbReference type="RefSeq" id="WP_309794755.1">
    <property type="nucleotide sequence ID" value="NZ_JAVDPW010000004.1"/>
</dbReference>
<organism evidence="2 3">
    <name type="scientific">Inquilinus ginsengisoli</name>
    <dbReference type="NCBI Taxonomy" id="363840"/>
    <lineage>
        <taxon>Bacteria</taxon>
        <taxon>Pseudomonadati</taxon>
        <taxon>Pseudomonadota</taxon>
        <taxon>Alphaproteobacteria</taxon>
        <taxon>Rhodospirillales</taxon>
        <taxon>Rhodospirillaceae</taxon>
        <taxon>Inquilinus</taxon>
    </lineage>
</organism>
<sequence length="191" mass="19021">MQALWPWLAVAGMGAWHGLNPATGWALAAALGLRHRGAVPRALVPIAIGHVLSIAVVAGAVATAGLVVDPAWPLSLAAVALLGWAALHRIRGVRQQPPPGLEAGLAGLTLWSFLMATAHGAGLMLVPALVPICLSGSAMGSLTASLGLALAAIALHTAAMLAVTGLVAAGVARGIGGLLGRWVGRAARPAR</sequence>
<keyword evidence="1" id="KW-1133">Transmembrane helix</keyword>
<dbReference type="EMBL" id="JAVDPW010000004">
    <property type="protein sequence ID" value="MDR6290284.1"/>
    <property type="molecule type" value="Genomic_DNA"/>
</dbReference>
<keyword evidence="1" id="KW-0472">Membrane</keyword>
<evidence type="ECO:0000313" key="3">
    <source>
        <dbReference type="Proteomes" id="UP001262410"/>
    </source>
</evidence>
<keyword evidence="3" id="KW-1185">Reference proteome</keyword>
<protein>
    <submittedName>
        <fullName evidence="2">Uncharacterized protein</fullName>
    </submittedName>
</protein>